<evidence type="ECO:0000256" key="4">
    <source>
        <dbReference type="ARBA" id="ARBA00022989"/>
    </source>
</evidence>
<sequence>MKILKELGIILGILFIAHIIQQIAKIPIPATVLGMIILLICLLTGILKLEKIETVSEFFLDHLTFLFIPGGVGLIASLELIKEQWLPILVVIILTTALTIVVTGLTVQLLTGRGKEEIK</sequence>
<proteinExistence type="predicted"/>
<comment type="caution">
    <text evidence="7">The sequence shown here is derived from an EMBL/GenBank/DDBJ whole genome shotgun (WGS) entry which is preliminary data.</text>
</comment>
<dbReference type="Proteomes" id="UP001524478">
    <property type="component" value="Unassembled WGS sequence"/>
</dbReference>
<keyword evidence="3 6" id="KW-0812">Transmembrane</keyword>
<keyword evidence="2" id="KW-1003">Cell membrane</keyword>
<evidence type="ECO:0000256" key="3">
    <source>
        <dbReference type="ARBA" id="ARBA00022692"/>
    </source>
</evidence>
<keyword evidence="4 6" id="KW-1133">Transmembrane helix</keyword>
<dbReference type="PANTHER" id="PTHR33931:SF2">
    <property type="entry name" value="HOLIN-LIKE PROTEIN CIDA"/>
    <property type="match status" value="1"/>
</dbReference>
<evidence type="ECO:0000256" key="6">
    <source>
        <dbReference type="SAM" id="Phobius"/>
    </source>
</evidence>
<feature type="transmembrane region" description="Helical" evidence="6">
    <location>
        <begin position="30"/>
        <end position="47"/>
    </location>
</feature>
<evidence type="ECO:0000256" key="5">
    <source>
        <dbReference type="ARBA" id="ARBA00023136"/>
    </source>
</evidence>
<dbReference type="Pfam" id="PF03788">
    <property type="entry name" value="LrgA"/>
    <property type="match status" value="1"/>
</dbReference>
<comment type="subcellular location">
    <subcellularLocation>
        <location evidence="1">Cell membrane</location>
        <topology evidence="1">Multi-pass membrane protein</topology>
    </subcellularLocation>
</comment>
<keyword evidence="8" id="KW-1185">Reference proteome</keyword>
<dbReference type="RefSeq" id="WP_216559538.1">
    <property type="nucleotide sequence ID" value="NZ_JAHLOH010000035.1"/>
</dbReference>
<evidence type="ECO:0000313" key="7">
    <source>
        <dbReference type="EMBL" id="MCQ4922414.1"/>
    </source>
</evidence>
<evidence type="ECO:0000256" key="2">
    <source>
        <dbReference type="ARBA" id="ARBA00022475"/>
    </source>
</evidence>
<organism evidence="7 8">
    <name type="scientific">Tissierella carlieri</name>
    <dbReference type="NCBI Taxonomy" id="689904"/>
    <lineage>
        <taxon>Bacteria</taxon>
        <taxon>Bacillati</taxon>
        <taxon>Bacillota</taxon>
        <taxon>Tissierellia</taxon>
        <taxon>Tissierellales</taxon>
        <taxon>Tissierellaceae</taxon>
        <taxon>Tissierella</taxon>
    </lineage>
</organism>
<gene>
    <name evidence="7" type="ORF">NE686_04905</name>
</gene>
<feature type="transmembrane region" description="Helical" evidence="6">
    <location>
        <begin position="7"/>
        <end position="24"/>
    </location>
</feature>
<feature type="transmembrane region" description="Helical" evidence="6">
    <location>
        <begin position="59"/>
        <end position="78"/>
    </location>
</feature>
<protein>
    <submittedName>
        <fullName evidence="7">CidA/LrgA family protein</fullName>
    </submittedName>
</protein>
<evidence type="ECO:0000256" key="1">
    <source>
        <dbReference type="ARBA" id="ARBA00004651"/>
    </source>
</evidence>
<dbReference type="EMBL" id="JANGAC010000003">
    <property type="protein sequence ID" value="MCQ4922414.1"/>
    <property type="molecule type" value="Genomic_DNA"/>
</dbReference>
<evidence type="ECO:0000313" key="8">
    <source>
        <dbReference type="Proteomes" id="UP001524478"/>
    </source>
</evidence>
<dbReference type="PANTHER" id="PTHR33931">
    <property type="entry name" value="HOLIN-LIKE PROTEIN CIDA-RELATED"/>
    <property type="match status" value="1"/>
</dbReference>
<dbReference type="InterPro" id="IPR005538">
    <property type="entry name" value="LrgA/CidA"/>
</dbReference>
<reference evidence="7 8" key="1">
    <citation type="submission" date="2022-06" db="EMBL/GenBank/DDBJ databases">
        <title>Isolation of gut microbiota from human fecal samples.</title>
        <authorList>
            <person name="Pamer E.G."/>
            <person name="Barat B."/>
            <person name="Waligurski E."/>
            <person name="Medina S."/>
            <person name="Paddock L."/>
            <person name="Mostad J."/>
        </authorList>
    </citation>
    <scope>NUCLEOTIDE SEQUENCE [LARGE SCALE GENOMIC DNA]</scope>
    <source>
        <strain evidence="7 8">DFI.7.95</strain>
    </source>
</reference>
<name>A0ABT1S7H6_9FIRM</name>
<keyword evidence="5 6" id="KW-0472">Membrane</keyword>
<feature type="transmembrane region" description="Helical" evidence="6">
    <location>
        <begin position="84"/>
        <end position="110"/>
    </location>
</feature>
<accession>A0ABT1S7H6</accession>